<dbReference type="GO" id="GO:0005886">
    <property type="term" value="C:plasma membrane"/>
    <property type="evidence" value="ECO:0007669"/>
    <property type="project" value="UniProtKB-SubCell"/>
</dbReference>
<gene>
    <name evidence="11" type="ORF">ENR59_07825</name>
</gene>
<evidence type="ECO:0000256" key="7">
    <source>
        <dbReference type="ARBA" id="ARBA00023136"/>
    </source>
</evidence>
<evidence type="ECO:0000256" key="6">
    <source>
        <dbReference type="ARBA" id="ARBA00022989"/>
    </source>
</evidence>
<evidence type="ECO:0000256" key="5">
    <source>
        <dbReference type="ARBA" id="ARBA00022692"/>
    </source>
</evidence>
<keyword evidence="4" id="KW-0997">Cell inner membrane</keyword>
<proteinExistence type="inferred from homology"/>
<dbReference type="GO" id="GO:0015740">
    <property type="term" value="P:C4-dicarboxylate transport"/>
    <property type="evidence" value="ECO:0007669"/>
    <property type="project" value="TreeGrafter"/>
</dbReference>
<dbReference type="InterPro" id="IPR055348">
    <property type="entry name" value="DctQ"/>
</dbReference>
<comment type="similarity">
    <text evidence="8">Belongs to the TRAP transporter small permease family.</text>
</comment>
<feature type="transmembrane region" description="Helical" evidence="9">
    <location>
        <begin position="22"/>
        <end position="47"/>
    </location>
</feature>
<accession>A0A7C4AHF9</accession>
<dbReference type="EMBL" id="DSRP01000540">
    <property type="protein sequence ID" value="HGG92845.1"/>
    <property type="molecule type" value="Genomic_DNA"/>
</dbReference>
<dbReference type="PANTHER" id="PTHR35011:SF2">
    <property type="entry name" value="2,3-DIKETO-L-GULONATE TRAP TRANSPORTER SMALL PERMEASE PROTEIN YIAM"/>
    <property type="match status" value="1"/>
</dbReference>
<comment type="subcellular location">
    <subcellularLocation>
        <location evidence="1">Cell inner membrane</location>
        <topology evidence="1">Multi-pass membrane protein</topology>
    </subcellularLocation>
</comment>
<evidence type="ECO:0000256" key="4">
    <source>
        <dbReference type="ARBA" id="ARBA00022519"/>
    </source>
</evidence>
<evidence type="ECO:0000256" key="9">
    <source>
        <dbReference type="SAM" id="Phobius"/>
    </source>
</evidence>
<feature type="domain" description="Tripartite ATP-independent periplasmic transporters DctQ component" evidence="10">
    <location>
        <begin position="34"/>
        <end position="157"/>
    </location>
</feature>
<comment type="caution">
    <text evidence="11">The sequence shown here is derived from an EMBL/GenBank/DDBJ whole genome shotgun (WGS) entry which is preliminary data.</text>
</comment>
<evidence type="ECO:0000256" key="3">
    <source>
        <dbReference type="ARBA" id="ARBA00022475"/>
    </source>
</evidence>
<sequence length="178" mass="19259">MSARDAQPAGGLYGLAMRVNKWLEITCGLLMAAMVVIVWIGVFSRYFVNLGAATWTEELARYVMIWGALLAVPIGAFRREHIGLDLVFSRLPRGVQGPTRLVLDLVGVAFFVFLTWFGLGMTVKGMSQFATIFHMNMAVPFASVPVSSALAAFMILAGMGRQPQAHDACDTAGGTLND</sequence>
<dbReference type="AlphaFoldDB" id="A0A7C4AHF9"/>
<feature type="transmembrane region" description="Helical" evidence="9">
    <location>
        <begin position="98"/>
        <end position="117"/>
    </location>
</feature>
<keyword evidence="6 9" id="KW-1133">Transmembrane helix</keyword>
<evidence type="ECO:0000256" key="1">
    <source>
        <dbReference type="ARBA" id="ARBA00004429"/>
    </source>
</evidence>
<feature type="transmembrane region" description="Helical" evidence="9">
    <location>
        <begin position="137"/>
        <end position="157"/>
    </location>
</feature>
<dbReference type="InterPro" id="IPR007387">
    <property type="entry name" value="TRAP_DctQ"/>
</dbReference>
<dbReference type="GO" id="GO:0022857">
    <property type="term" value="F:transmembrane transporter activity"/>
    <property type="evidence" value="ECO:0007669"/>
    <property type="project" value="TreeGrafter"/>
</dbReference>
<protein>
    <submittedName>
        <fullName evidence="11">TRAP transporter small permease</fullName>
    </submittedName>
</protein>
<evidence type="ECO:0000313" key="11">
    <source>
        <dbReference type="EMBL" id="HGG92845.1"/>
    </source>
</evidence>
<reference evidence="11" key="1">
    <citation type="journal article" date="2020" name="mSystems">
        <title>Genome- and Community-Level Interaction Insights into Carbon Utilization and Element Cycling Functions of Hydrothermarchaeota in Hydrothermal Sediment.</title>
        <authorList>
            <person name="Zhou Z."/>
            <person name="Liu Y."/>
            <person name="Xu W."/>
            <person name="Pan J."/>
            <person name="Luo Z.H."/>
            <person name="Li M."/>
        </authorList>
    </citation>
    <scope>NUCLEOTIDE SEQUENCE [LARGE SCALE GENOMIC DNA]</scope>
    <source>
        <strain evidence="11">SpSt-413</strain>
    </source>
</reference>
<organism evidence="11">
    <name type="scientific">Fundidesulfovibrio putealis</name>
    <dbReference type="NCBI Taxonomy" id="270496"/>
    <lineage>
        <taxon>Bacteria</taxon>
        <taxon>Pseudomonadati</taxon>
        <taxon>Thermodesulfobacteriota</taxon>
        <taxon>Desulfovibrionia</taxon>
        <taxon>Desulfovibrionales</taxon>
        <taxon>Desulfovibrionaceae</taxon>
        <taxon>Fundidesulfovibrio</taxon>
    </lineage>
</organism>
<keyword evidence="3" id="KW-1003">Cell membrane</keyword>
<name>A0A7C4AHF9_9BACT</name>
<evidence type="ECO:0000259" key="10">
    <source>
        <dbReference type="Pfam" id="PF04290"/>
    </source>
</evidence>
<dbReference type="Pfam" id="PF04290">
    <property type="entry name" value="DctQ"/>
    <property type="match status" value="1"/>
</dbReference>
<keyword evidence="2" id="KW-0813">Transport</keyword>
<dbReference type="PANTHER" id="PTHR35011">
    <property type="entry name" value="2,3-DIKETO-L-GULONATE TRAP TRANSPORTER SMALL PERMEASE PROTEIN YIAM"/>
    <property type="match status" value="1"/>
</dbReference>
<evidence type="ECO:0000256" key="8">
    <source>
        <dbReference type="ARBA" id="ARBA00038436"/>
    </source>
</evidence>
<keyword evidence="7 9" id="KW-0472">Membrane</keyword>
<evidence type="ECO:0000256" key="2">
    <source>
        <dbReference type="ARBA" id="ARBA00022448"/>
    </source>
</evidence>
<feature type="transmembrane region" description="Helical" evidence="9">
    <location>
        <begin position="59"/>
        <end position="77"/>
    </location>
</feature>
<keyword evidence="5 9" id="KW-0812">Transmembrane</keyword>